<dbReference type="PANTHER" id="PTHR30572">
    <property type="entry name" value="MEMBRANE COMPONENT OF TRANSPORTER-RELATED"/>
    <property type="match status" value="1"/>
</dbReference>
<evidence type="ECO:0000256" key="4">
    <source>
        <dbReference type="ARBA" id="ARBA00022989"/>
    </source>
</evidence>
<dbReference type="GO" id="GO:0022857">
    <property type="term" value="F:transmembrane transporter activity"/>
    <property type="evidence" value="ECO:0007669"/>
    <property type="project" value="TreeGrafter"/>
</dbReference>
<evidence type="ECO:0000259" key="8">
    <source>
        <dbReference type="Pfam" id="PF02687"/>
    </source>
</evidence>
<proteinExistence type="inferred from homology"/>
<evidence type="ECO:0000256" key="7">
    <source>
        <dbReference type="SAM" id="Phobius"/>
    </source>
</evidence>
<accession>A0A0A2EN34</accession>
<reference evidence="10 11" key="1">
    <citation type="submission" date="2014-08" db="EMBL/GenBank/DDBJ databases">
        <title>Porphyromonas cangingivalis strain:COT-109_OH1386 Genome sequencing.</title>
        <authorList>
            <person name="Wallis C."/>
            <person name="Deusch O."/>
            <person name="O'Flynn C."/>
            <person name="Davis I."/>
            <person name="Jospin G."/>
            <person name="Darling A.E."/>
            <person name="Coil D.A."/>
            <person name="Alexiev A."/>
            <person name="Horsfall A."/>
            <person name="Kirkwood N."/>
            <person name="Harris S."/>
            <person name="Eisen J.A."/>
        </authorList>
    </citation>
    <scope>NUCLEOTIDE SEQUENCE [LARGE SCALE GENOMIC DNA]</scope>
    <source>
        <strain evidence="11">COT-109 OH1386</strain>
    </source>
</reference>
<keyword evidence="5 7" id="KW-0472">Membrane</keyword>
<feature type="transmembrane region" description="Helical" evidence="7">
    <location>
        <begin position="24"/>
        <end position="47"/>
    </location>
</feature>
<feature type="domain" description="MacB-like periplasmic core" evidence="9">
    <location>
        <begin position="23"/>
        <end position="255"/>
    </location>
</feature>
<dbReference type="InterPro" id="IPR003838">
    <property type="entry name" value="ABC3_permease_C"/>
</dbReference>
<keyword evidence="3 7" id="KW-0812">Transmembrane</keyword>
<dbReference type="EMBL" id="JQJD01000043">
    <property type="protein sequence ID" value="KGN80328.1"/>
    <property type="molecule type" value="Genomic_DNA"/>
</dbReference>
<dbReference type="PANTHER" id="PTHR30572:SF4">
    <property type="entry name" value="ABC TRANSPORTER PERMEASE YTRF"/>
    <property type="match status" value="1"/>
</dbReference>
<dbReference type="Pfam" id="PF02687">
    <property type="entry name" value="FtsX"/>
    <property type="match status" value="1"/>
</dbReference>
<name>A0A0A2EN34_PORCN</name>
<dbReference type="Proteomes" id="UP000030125">
    <property type="component" value="Unassembled WGS sequence"/>
</dbReference>
<comment type="subcellular location">
    <subcellularLocation>
        <location evidence="1">Cell membrane</location>
        <topology evidence="1">Multi-pass membrane protein</topology>
    </subcellularLocation>
</comment>
<evidence type="ECO:0000256" key="5">
    <source>
        <dbReference type="ARBA" id="ARBA00023136"/>
    </source>
</evidence>
<protein>
    <recommendedName>
        <fullName evidence="12">ABC transport system permease protein</fullName>
    </recommendedName>
</protein>
<dbReference type="eggNOG" id="COG0577">
    <property type="taxonomic scope" value="Bacteria"/>
</dbReference>
<organism evidence="10 11">
    <name type="scientific">Porphyromonas cangingivalis</name>
    <dbReference type="NCBI Taxonomy" id="36874"/>
    <lineage>
        <taxon>Bacteria</taxon>
        <taxon>Pseudomonadati</taxon>
        <taxon>Bacteroidota</taxon>
        <taxon>Bacteroidia</taxon>
        <taxon>Bacteroidales</taxon>
        <taxon>Porphyromonadaceae</taxon>
        <taxon>Porphyromonas</taxon>
    </lineage>
</organism>
<dbReference type="InterPro" id="IPR025857">
    <property type="entry name" value="MacB_PCD"/>
</dbReference>
<gene>
    <name evidence="10" type="ORF">HQ35_06540</name>
</gene>
<evidence type="ECO:0000256" key="6">
    <source>
        <dbReference type="ARBA" id="ARBA00038076"/>
    </source>
</evidence>
<dbReference type="Pfam" id="PF12704">
    <property type="entry name" value="MacB_PCD"/>
    <property type="match status" value="1"/>
</dbReference>
<comment type="similarity">
    <text evidence="6">Belongs to the ABC-4 integral membrane protein family.</text>
</comment>
<evidence type="ECO:0008006" key="12">
    <source>
        <dbReference type="Google" id="ProtNLM"/>
    </source>
</evidence>
<dbReference type="InterPro" id="IPR050250">
    <property type="entry name" value="Macrolide_Exporter_MacB"/>
</dbReference>
<evidence type="ECO:0000256" key="1">
    <source>
        <dbReference type="ARBA" id="ARBA00004651"/>
    </source>
</evidence>
<feature type="transmembrane region" description="Helical" evidence="7">
    <location>
        <begin position="292"/>
        <end position="317"/>
    </location>
</feature>
<comment type="caution">
    <text evidence="10">The sequence shown here is derived from an EMBL/GenBank/DDBJ whole genome shotgun (WGS) entry which is preliminary data.</text>
</comment>
<evidence type="ECO:0000256" key="2">
    <source>
        <dbReference type="ARBA" id="ARBA00022475"/>
    </source>
</evidence>
<keyword evidence="11" id="KW-1185">Reference proteome</keyword>
<dbReference type="OrthoDB" id="9770036at2"/>
<evidence type="ECO:0000313" key="10">
    <source>
        <dbReference type="EMBL" id="KGN80328.1"/>
    </source>
</evidence>
<dbReference type="GO" id="GO:0005886">
    <property type="term" value="C:plasma membrane"/>
    <property type="evidence" value="ECO:0007669"/>
    <property type="project" value="UniProtKB-SubCell"/>
</dbReference>
<keyword evidence="4 7" id="KW-1133">Transmembrane helix</keyword>
<evidence type="ECO:0000313" key="11">
    <source>
        <dbReference type="Proteomes" id="UP000030125"/>
    </source>
</evidence>
<evidence type="ECO:0000256" key="3">
    <source>
        <dbReference type="ARBA" id="ARBA00022692"/>
    </source>
</evidence>
<dbReference type="STRING" id="36874.HQ34_01325"/>
<feature type="domain" description="ABC3 transporter permease C-terminal" evidence="8">
    <location>
        <begin position="296"/>
        <end position="419"/>
    </location>
</feature>
<feature type="transmembrane region" description="Helical" evidence="7">
    <location>
        <begin position="337"/>
        <end position="366"/>
    </location>
</feature>
<dbReference type="RefSeq" id="WP_036851847.1">
    <property type="nucleotide sequence ID" value="NZ_CALTZT010000039.1"/>
</dbReference>
<keyword evidence="2" id="KW-1003">Cell membrane</keyword>
<evidence type="ECO:0000259" key="9">
    <source>
        <dbReference type="Pfam" id="PF12704"/>
    </source>
</evidence>
<sequence length="426" mass="46927">MNIFDRETWKEVHHTLMSNRKRTFTTAFGVFWGIFVLVILLSIGAGVNNAVSRELRGISTNMGMMETSTTARPYKGFKKGRIWHMTMSDIERIKDFDKDILCVTPVTTLRGENGEYSTLYYGTKKSETLVLGIMGDYTKIVKYNIHSGRFITEADHRSRRPVCAVGRQIAKTVLGGEEEALGKVIRIGQKHYTVIGVVSDISRSVSIMGGRAETNVFLPYSVVDAFQKNPGQVYTTFLSVKDGAEVRPVLDKIKAYLYAKNDIHPDDERALETIDISSIFQFFNLLLTSITILIWFVGFGTIISGIVGVSNILLVTVRERTREIGVRRALGGHPRDIIGQILLEGISITVLSGLTGIILATGIMSLVDLVLSMQVSSAFVPLHNPVLPFGTAIIALLVIILGGLLGGTLPAIRAVNIKPIDAIREE</sequence>
<dbReference type="AlphaFoldDB" id="A0A0A2EN34"/>
<feature type="transmembrane region" description="Helical" evidence="7">
    <location>
        <begin position="386"/>
        <end position="409"/>
    </location>
</feature>